<dbReference type="Proteomes" id="UP001244136">
    <property type="component" value="Chromosome"/>
</dbReference>
<gene>
    <name evidence="1" type="ORF">QH948_04750</name>
</gene>
<name>A0ABY8PZX9_9ACTN</name>
<protein>
    <submittedName>
        <fullName evidence="1">Uncharacterized protein</fullName>
    </submittedName>
</protein>
<evidence type="ECO:0000313" key="1">
    <source>
        <dbReference type="EMBL" id="WGT48073.1"/>
    </source>
</evidence>
<reference evidence="1 2" key="1">
    <citation type="journal article" date="2008" name="Int. J. Syst. Evol. Microbiol.">
        <title>Tessaracoccus flavescens sp. nov., isolated from marine sediment.</title>
        <authorList>
            <person name="Lee D.W."/>
            <person name="Lee S.D."/>
        </authorList>
    </citation>
    <scope>NUCLEOTIDE SEQUENCE [LARGE SCALE GENOMIC DNA]</scope>
    <source>
        <strain evidence="1 2">T21</strain>
    </source>
</reference>
<evidence type="ECO:0000313" key="2">
    <source>
        <dbReference type="Proteomes" id="UP001244136"/>
    </source>
</evidence>
<sequence length="52" mass="5495">MHITTDKDGNLDPVASVERADTLTTTLLGELLGDGYCSRIPSLRSGTSTVLC</sequence>
<keyword evidence="2" id="KW-1185">Reference proteome</keyword>
<accession>A0ABY8PZX9</accession>
<proteinExistence type="predicted"/>
<dbReference type="EMBL" id="CP123967">
    <property type="protein sequence ID" value="WGT48073.1"/>
    <property type="molecule type" value="Genomic_DNA"/>
</dbReference>
<dbReference type="RefSeq" id="WP_281145729.1">
    <property type="nucleotide sequence ID" value="NZ_CP123967.1"/>
</dbReference>
<organism evidence="1 2">
    <name type="scientific">Tessaracoccus lacteus</name>
    <dbReference type="NCBI Taxonomy" id="3041766"/>
    <lineage>
        <taxon>Bacteria</taxon>
        <taxon>Bacillati</taxon>
        <taxon>Actinomycetota</taxon>
        <taxon>Actinomycetes</taxon>
        <taxon>Propionibacteriales</taxon>
        <taxon>Propionibacteriaceae</taxon>
        <taxon>Tessaracoccus</taxon>
    </lineage>
</organism>